<evidence type="ECO:0000256" key="1">
    <source>
        <dbReference type="SAM" id="MobiDB-lite"/>
    </source>
</evidence>
<keyword evidence="4" id="KW-1185">Reference proteome</keyword>
<dbReference type="EMBL" id="VDEP01000479">
    <property type="protein sequence ID" value="KAA1071211.1"/>
    <property type="molecule type" value="Genomic_DNA"/>
</dbReference>
<comment type="caution">
    <text evidence="3">The sequence shown here is derived from an EMBL/GenBank/DDBJ whole genome shotgun (WGS) entry which is preliminary data.</text>
</comment>
<evidence type="ECO:0000313" key="5">
    <source>
        <dbReference type="Proteomes" id="UP000325313"/>
    </source>
</evidence>
<feature type="compositionally biased region" description="Low complexity" evidence="1">
    <location>
        <begin position="92"/>
        <end position="122"/>
    </location>
</feature>
<evidence type="ECO:0000313" key="3">
    <source>
        <dbReference type="EMBL" id="KAA1094346.1"/>
    </source>
</evidence>
<feature type="compositionally biased region" description="Low complexity" evidence="1">
    <location>
        <begin position="20"/>
        <end position="51"/>
    </location>
</feature>
<sequence length="164" mass="15191">MNFSMTYMALLGGGGGLLGKLGAAGLPAPAKGGAPAKPAPSADAAGAVAGGDDSKPAADPPAKTGGDSTPAADPPAKVDSPAPSATPPADSPAPAKAPDTAAPAKAPDTAAPAKAPDTAAPTKAEKLKKASMIMDTISKALSAGGLSLSSMITGAVGTGLKGGA</sequence>
<organism evidence="3 4">
    <name type="scientific">Puccinia graminis f. sp. tritici</name>
    <dbReference type="NCBI Taxonomy" id="56615"/>
    <lineage>
        <taxon>Eukaryota</taxon>
        <taxon>Fungi</taxon>
        <taxon>Dikarya</taxon>
        <taxon>Basidiomycota</taxon>
        <taxon>Pucciniomycotina</taxon>
        <taxon>Pucciniomycetes</taxon>
        <taxon>Pucciniales</taxon>
        <taxon>Pucciniaceae</taxon>
        <taxon>Puccinia</taxon>
    </lineage>
</organism>
<name>A0A5B0P042_PUCGR</name>
<reference evidence="4 5" key="1">
    <citation type="submission" date="2019-05" db="EMBL/GenBank/DDBJ databases">
        <title>Emergence of the Ug99 lineage of the wheat stem rust pathogen through somatic hybridization.</title>
        <authorList>
            <person name="Li F."/>
            <person name="Upadhyaya N.M."/>
            <person name="Sperschneider J."/>
            <person name="Matny O."/>
            <person name="Nguyen-Phuc H."/>
            <person name="Mago R."/>
            <person name="Raley C."/>
            <person name="Miller M.E."/>
            <person name="Silverstein K.A.T."/>
            <person name="Henningsen E."/>
            <person name="Hirsch C.D."/>
            <person name="Visser B."/>
            <person name="Pretorius Z.A."/>
            <person name="Steffenson B.J."/>
            <person name="Schwessinger B."/>
            <person name="Dodds P.N."/>
            <person name="Figueroa M."/>
        </authorList>
    </citation>
    <scope>NUCLEOTIDE SEQUENCE [LARGE SCALE GENOMIC DNA]</scope>
    <source>
        <strain evidence="3">21-0</strain>
        <strain evidence="2 5">Ug99</strain>
    </source>
</reference>
<accession>A0A5B0P042</accession>
<dbReference type="AlphaFoldDB" id="A0A5B0P042"/>
<feature type="region of interest" description="Disordered" evidence="1">
    <location>
        <begin position="18"/>
        <end position="123"/>
    </location>
</feature>
<dbReference type="Proteomes" id="UP000324748">
    <property type="component" value="Unassembled WGS sequence"/>
</dbReference>
<proteinExistence type="predicted"/>
<dbReference type="Proteomes" id="UP000325313">
    <property type="component" value="Unassembled WGS sequence"/>
</dbReference>
<dbReference type="EMBL" id="VSWC01000079">
    <property type="protein sequence ID" value="KAA1094346.1"/>
    <property type="molecule type" value="Genomic_DNA"/>
</dbReference>
<evidence type="ECO:0000313" key="4">
    <source>
        <dbReference type="Proteomes" id="UP000324748"/>
    </source>
</evidence>
<gene>
    <name evidence="3" type="ORF">PGT21_018336</name>
    <name evidence="2" type="ORF">PGTUg99_019290</name>
</gene>
<evidence type="ECO:0000313" key="2">
    <source>
        <dbReference type="EMBL" id="KAA1071211.1"/>
    </source>
</evidence>
<protein>
    <submittedName>
        <fullName evidence="3">Uncharacterized protein</fullName>
    </submittedName>
</protein>